<dbReference type="InterPro" id="IPR036259">
    <property type="entry name" value="MFS_trans_sf"/>
</dbReference>
<evidence type="ECO:0000256" key="6">
    <source>
        <dbReference type="SAM" id="MobiDB-lite"/>
    </source>
</evidence>
<dbReference type="SMR" id="A0A194W0S8"/>
<feature type="transmembrane region" description="Helical" evidence="7">
    <location>
        <begin position="399"/>
        <end position="419"/>
    </location>
</feature>
<dbReference type="GO" id="GO:0005886">
    <property type="term" value="C:plasma membrane"/>
    <property type="evidence" value="ECO:0007669"/>
    <property type="project" value="TreeGrafter"/>
</dbReference>
<feature type="compositionally biased region" description="Low complexity" evidence="6">
    <location>
        <begin position="37"/>
        <end position="49"/>
    </location>
</feature>
<dbReference type="PRINTS" id="PR01036">
    <property type="entry name" value="TCRTETB"/>
</dbReference>
<keyword evidence="10" id="KW-1185">Reference proteome</keyword>
<accession>A0A194W0S8</accession>
<dbReference type="Pfam" id="PF07690">
    <property type="entry name" value="MFS_1"/>
    <property type="match status" value="1"/>
</dbReference>
<dbReference type="CDD" id="cd17502">
    <property type="entry name" value="MFS_Azr1_MDR_like"/>
    <property type="match status" value="1"/>
</dbReference>
<feature type="transmembrane region" description="Helical" evidence="7">
    <location>
        <begin position="458"/>
        <end position="479"/>
    </location>
</feature>
<feature type="transmembrane region" description="Helical" evidence="7">
    <location>
        <begin position="184"/>
        <end position="209"/>
    </location>
</feature>
<dbReference type="OrthoDB" id="10021397at2759"/>
<feature type="transmembrane region" description="Helical" evidence="7">
    <location>
        <begin position="426"/>
        <end position="446"/>
    </location>
</feature>
<name>A0A194W0S8_CYTMA</name>
<feature type="transmembrane region" description="Helical" evidence="7">
    <location>
        <begin position="289"/>
        <end position="310"/>
    </location>
</feature>
<feature type="transmembrane region" description="Helical" evidence="7">
    <location>
        <begin position="359"/>
        <end position="379"/>
    </location>
</feature>
<evidence type="ECO:0000313" key="10">
    <source>
        <dbReference type="Proteomes" id="UP000078559"/>
    </source>
</evidence>
<feature type="transmembrane region" description="Helical" evidence="7">
    <location>
        <begin position="159"/>
        <end position="178"/>
    </location>
</feature>
<proteinExistence type="predicted"/>
<dbReference type="SUPFAM" id="SSF103473">
    <property type="entry name" value="MFS general substrate transporter"/>
    <property type="match status" value="1"/>
</dbReference>
<feature type="transmembrane region" description="Helical" evidence="7">
    <location>
        <begin position="249"/>
        <end position="269"/>
    </location>
</feature>
<organism evidence="9 10">
    <name type="scientific">Cytospora mali</name>
    <name type="common">Apple Valsa canker fungus</name>
    <name type="synonym">Valsa mali</name>
    <dbReference type="NCBI Taxonomy" id="578113"/>
    <lineage>
        <taxon>Eukaryota</taxon>
        <taxon>Fungi</taxon>
        <taxon>Dikarya</taxon>
        <taxon>Ascomycota</taxon>
        <taxon>Pezizomycotina</taxon>
        <taxon>Sordariomycetes</taxon>
        <taxon>Sordariomycetidae</taxon>
        <taxon>Diaporthales</taxon>
        <taxon>Cytosporaceae</taxon>
        <taxon>Cytospora</taxon>
    </lineage>
</organism>
<evidence type="ECO:0000313" key="9">
    <source>
        <dbReference type="EMBL" id="KUI69640.1"/>
    </source>
</evidence>
<feature type="transmembrane region" description="Helical" evidence="7">
    <location>
        <begin position="565"/>
        <end position="586"/>
    </location>
</feature>
<sequence>MDSASVPEAEKAPHPDTGPKTGEDQERVHNADFKPISSSGDDGLSGSSSTEKDTTHQHRGLAAAHTPVSSPLQQQDEDEEHEVVYPKGATRILIIVSLCLSVFLVALDQTIIAPALGAITAQFSSVKDIGWYGSAYLLTTTALQPLYGKLYDAFPVKVVYLLAIFIFEIGSLVCAVSPSSTAFIVGRAVAGMGTAGLFSGSIVVMAYTLPLRKRPLAFGLIGGMWGIASVAGPLLGGVFTDHVTWRWCFYINLPIGGATMVAIFFLLRIRGQKRHTNNNVSFLSKVKKLDLLGTAVLIPAVICLLLALQWGGTEYPWNDSRIIGLFVGFGAIIALFIGIQFWKGDQGTLPPRLFKNRNVLCAMLFSCFFGSAFFPLIYYLSLYFQAIQGDSAVEAGIKLLPLLIATVLTSVLSGALISAVGYYNPFALVGMILFTAGAGMITTLTLDSPLRAWFGYQVLAGLGVGVGFQLAILVVQAVLPREDIPVATACVQFFQSLGGAVFVAVAQTVFQNGLVEGVVRDVPGLDPDVLINSGASQVRSVLEGLGLEEYVGVVLEAYLVGLRNAYYISVACAAGAFCAALGLSWVNIKRKKGVGRGEEQSNVESEASGVEVE</sequence>
<dbReference type="FunFam" id="1.20.1250.20:FF:000196">
    <property type="entry name" value="MFS toxin efflux pump (AflT)"/>
    <property type="match status" value="1"/>
</dbReference>
<keyword evidence="4 7" id="KW-1133">Transmembrane helix</keyword>
<evidence type="ECO:0000256" key="7">
    <source>
        <dbReference type="SAM" id="Phobius"/>
    </source>
</evidence>
<keyword evidence="3 7" id="KW-0812">Transmembrane</keyword>
<evidence type="ECO:0000256" key="1">
    <source>
        <dbReference type="ARBA" id="ARBA00004141"/>
    </source>
</evidence>
<protein>
    <submittedName>
        <fullName evidence="9">HC-toxin efflux carrier TOXA</fullName>
    </submittedName>
</protein>
<feature type="compositionally biased region" description="Basic and acidic residues" evidence="6">
    <location>
        <begin position="21"/>
        <end position="32"/>
    </location>
</feature>
<feature type="transmembrane region" description="Helical" evidence="7">
    <location>
        <begin position="92"/>
        <end position="117"/>
    </location>
</feature>
<evidence type="ECO:0000256" key="5">
    <source>
        <dbReference type="ARBA" id="ARBA00023136"/>
    </source>
</evidence>
<feature type="region of interest" description="Disordered" evidence="6">
    <location>
        <begin position="1"/>
        <end position="81"/>
    </location>
</feature>
<gene>
    <name evidence="9" type="ORF">VM1G_05568</name>
</gene>
<dbReference type="AlphaFoldDB" id="A0A194W0S8"/>
<evidence type="ECO:0000256" key="4">
    <source>
        <dbReference type="ARBA" id="ARBA00022989"/>
    </source>
</evidence>
<dbReference type="Proteomes" id="UP000078559">
    <property type="component" value="Chromosome 5"/>
</dbReference>
<dbReference type="GO" id="GO:0022857">
    <property type="term" value="F:transmembrane transporter activity"/>
    <property type="evidence" value="ECO:0007669"/>
    <property type="project" value="InterPro"/>
</dbReference>
<dbReference type="Gene3D" id="1.20.1720.10">
    <property type="entry name" value="Multidrug resistance protein D"/>
    <property type="match status" value="1"/>
</dbReference>
<reference evidence="9" key="1">
    <citation type="submission" date="2014-12" db="EMBL/GenBank/DDBJ databases">
        <title>Genome Sequence of Valsa Canker Pathogens Uncovers a Specific Adaption of Colonization on Woody Bark.</title>
        <authorList>
            <person name="Yin Z."/>
            <person name="Liu H."/>
            <person name="Gao X."/>
            <person name="Li Z."/>
            <person name="Song N."/>
            <person name="Ke X."/>
            <person name="Dai Q."/>
            <person name="Wu Y."/>
            <person name="Sun Y."/>
            <person name="Xu J.-R."/>
            <person name="Kang Z.K."/>
            <person name="Wang L."/>
            <person name="Huang L."/>
        </authorList>
    </citation>
    <scope>NUCLEOTIDE SEQUENCE [LARGE SCALE GENOMIC DNA]</scope>
    <source>
        <strain evidence="9">03-8</strain>
    </source>
</reference>
<feature type="transmembrane region" description="Helical" evidence="7">
    <location>
        <begin position="129"/>
        <end position="147"/>
    </location>
</feature>
<dbReference type="EMBL" id="CM003102">
    <property type="protein sequence ID" value="KUI69640.1"/>
    <property type="molecule type" value="Genomic_DNA"/>
</dbReference>
<dbReference type="Gene3D" id="1.20.1250.20">
    <property type="entry name" value="MFS general substrate transporter like domains"/>
    <property type="match status" value="1"/>
</dbReference>
<feature type="transmembrane region" description="Helical" evidence="7">
    <location>
        <begin position="486"/>
        <end position="510"/>
    </location>
</feature>
<feature type="domain" description="Major facilitator superfamily (MFS) profile" evidence="8">
    <location>
        <begin position="94"/>
        <end position="564"/>
    </location>
</feature>
<keyword evidence="5 7" id="KW-0472">Membrane</keyword>
<feature type="transmembrane region" description="Helical" evidence="7">
    <location>
        <begin position="322"/>
        <end position="339"/>
    </location>
</feature>
<evidence type="ECO:0000259" key="8">
    <source>
        <dbReference type="PROSITE" id="PS50850"/>
    </source>
</evidence>
<comment type="subcellular location">
    <subcellularLocation>
        <location evidence="1">Membrane</location>
        <topology evidence="1">Multi-pass membrane protein</topology>
    </subcellularLocation>
</comment>
<dbReference type="FunFam" id="1.20.1720.10:FF:000012">
    <property type="entry name" value="MFS toxin efflux pump (AflT)"/>
    <property type="match status" value="1"/>
</dbReference>
<dbReference type="InterPro" id="IPR011701">
    <property type="entry name" value="MFS"/>
</dbReference>
<dbReference type="PROSITE" id="PS50850">
    <property type="entry name" value="MFS"/>
    <property type="match status" value="1"/>
</dbReference>
<dbReference type="InterPro" id="IPR020846">
    <property type="entry name" value="MFS_dom"/>
</dbReference>
<dbReference type="PANTHER" id="PTHR23501">
    <property type="entry name" value="MAJOR FACILITATOR SUPERFAMILY"/>
    <property type="match status" value="1"/>
</dbReference>
<evidence type="ECO:0000256" key="2">
    <source>
        <dbReference type="ARBA" id="ARBA00022448"/>
    </source>
</evidence>
<keyword evidence="2" id="KW-0813">Transport</keyword>
<dbReference type="PANTHER" id="PTHR23501:SF198">
    <property type="entry name" value="AZOLE RESISTANCE PROTEIN 1-RELATED"/>
    <property type="match status" value="1"/>
</dbReference>
<evidence type="ECO:0000256" key="3">
    <source>
        <dbReference type="ARBA" id="ARBA00022692"/>
    </source>
</evidence>
<feature type="transmembrane region" description="Helical" evidence="7">
    <location>
        <begin position="216"/>
        <end position="237"/>
    </location>
</feature>